<protein>
    <submittedName>
        <fullName evidence="1">DUF2071 domain-containing protein</fullName>
    </submittedName>
</protein>
<dbReference type="PANTHER" id="PTHR39186:SF1">
    <property type="entry name" value="DUF2071 DOMAIN-CONTAINING PROTEIN"/>
    <property type="match status" value="1"/>
</dbReference>
<dbReference type="InterPro" id="IPR018644">
    <property type="entry name" value="DUF2071"/>
</dbReference>
<dbReference type="AlphaFoldDB" id="A0A6M8F3I2"/>
<dbReference type="InterPro" id="IPR023375">
    <property type="entry name" value="ADC_dom_sf"/>
</dbReference>
<accession>A0A6M8F3I2</accession>
<sequence length="220" mass="26288">MEKGWKQTWENLLFQHFEIEDKSFLEKYLPKDCYLDSFEGKYYIGLVSMQMTNVRHKSTKDFVWFKEYNELNVRAYITYKNKPGVLFLSLDVDSLISVFGARVFYGLPYRYRNYKVENKSIETLHNNNDIFKCEYSIDNDFKIYKKGSFAFWATERYFFANKYLGFSFMGNITHKPWVLTTAKVNNQNLEVLKPYNIVSQHKDILFCKSLEVTTSKLQLI</sequence>
<organism evidence="1 2">
    <name type="scientific">Arcobacter acticola</name>
    <dbReference type="NCBI Taxonomy" id="1849015"/>
    <lineage>
        <taxon>Bacteria</taxon>
        <taxon>Pseudomonadati</taxon>
        <taxon>Campylobacterota</taxon>
        <taxon>Epsilonproteobacteria</taxon>
        <taxon>Campylobacterales</taxon>
        <taxon>Arcobacteraceae</taxon>
        <taxon>Arcobacter</taxon>
    </lineage>
</organism>
<dbReference type="Proteomes" id="UP000503483">
    <property type="component" value="Chromosome"/>
</dbReference>
<dbReference type="KEGG" id="paco:AACT_2766"/>
<evidence type="ECO:0000313" key="2">
    <source>
        <dbReference type="Proteomes" id="UP000503483"/>
    </source>
</evidence>
<dbReference type="RefSeq" id="WP_172127939.1">
    <property type="nucleotide sequence ID" value="NZ_CP042652.1"/>
</dbReference>
<reference evidence="1 2" key="1">
    <citation type="submission" date="2019-08" db="EMBL/GenBank/DDBJ databases">
        <title>Complete genome sequence of Arcobacter acticola.</title>
        <authorList>
            <person name="Miller W."/>
        </authorList>
    </citation>
    <scope>NUCLEOTIDE SEQUENCE [LARGE SCALE GENOMIC DNA]</scope>
    <source>
        <strain evidence="1 2">KCTC 52212</strain>
    </source>
</reference>
<dbReference type="SUPFAM" id="SSF160104">
    <property type="entry name" value="Acetoacetate decarboxylase-like"/>
    <property type="match status" value="1"/>
</dbReference>
<keyword evidence="2" id="KW-1185">Reference proteome</keyword>
<dbReference type="Gene3D" id="2.40.400.10">
    <property type="entry name" value="Acetoacetate decarboxylase-like"/>
    <property type="match status" value="1"/>
</dbReference>
<dbReference type="Pfam" id="PF09844">
    <property type="entry name" value="DUF2071"/>
    <property type="match status" value="1"/>
</dbReference>
<dbReference type="EMBL" id="CP042652">
    <property type="protein sequence ID" value="QKE29834.1"/>
    <property type="molecule type" value="Genomic_DNA"/>
</dbReference>
<evidence type="ECO:0000313" key="1">
    <source>
        <dbReference type="EMBL" id="QKE29834.1"/>
    </source>
</evidence>
<proteinExistence type="predicted"/>
<dbReference type="PANTHER" id="PTHR39186">
    <property type="entry name" value="DUF2071 FAMILY PROTEIN"/>
    <property type="match status" value="1"/>
</dbReference>
<gene>
    <name evidence="1" type="ORF">AACT_2766</name>
</gene>
<name>A0A6M8F3I2_9BACT</name>